<evidence type="ECO:0000256" key="9">
    <source>
        <dbReference type="PROSITE-ProRule" id="PRU00723"/>
    </source>
</evidence>
<feature type="compositionally biased region" description="Basic and acidic residues" evidence="11">
    <location>
        <begin position="82"/>
        <end position="93"/>
    </location>
</feature>
<evidence type="ECO:0000256" key="5">
    <source>
        <dbReference type="ARBA" id="ARBA00022679"/>
    </source>
</evidence>
<comment type="catalytic activity">
    <reaction evidence="8 10">
        <text>uridine(44) in tRNA(Ser) + S-adenosyl-L-methionine = 2'-O-methyluridine(44) in tRNA(Ser) + S-adenosyl-L-homocysteine + H(+)</text>
        <dbReference type="Rhea" id="RHEA:43100"/>
        <dbReference type="Rhea" id="RHEA-COMP:10339"/>
        <dbReference type="Rhea" id="RHEA-COMP:10340"/>
        <dbReference type="ChEBI" id="CHEBI:15378"/>
        <dbReference type="ChEBI" id="CHEBI:57856"/>
        <dbReference type="ChEBI" id="CHEBI:59789"/>
        <dbReference type="ChEBI" id="CHEBI:65315"/>
        <dbReference type="ChEBI" id="CHEBI:74478"/>
        <dbReference type="EC" id="2.1.1.211"/>
    </reaction>
</comment>
<dbReference type="InterPro" id="IPR000571">
    <property type="entry name" value="Znf_CCCH"/>
</dbReference>
<feature type="region of interest" description="Disordered" evidence="11">
    <location>
        <begin position="82"/>
        <end position="114"/>
    </location>
</feature>
<protein>
    <recommendedName>
        <fullName evidence="10">tRNA (uracil-O(2)-)-methyltransferase</fullName>
        <ecNumber evidence="10">2.1.1.211</ecNumber>
    </recommendedName>
</protein>
<comment type="subcellular location">
    <subcellularLocation>
        <location evidence="1 10">Cytoplasm</location>
    </subcellularLocation>
</comment>
<keyword evidence="14" id="KW-1185">Reference proteome</keyword>
<dbReference type="GO" id="GO:0005737">
    <property type="term" value="C:cytoplasm"/>
    <property type="evidence" value="ECO:0007669"/>
    <property type="project" value="UniProtKB-SubCell"/>
</dbReference>
<dbReference type="PANTHER" id="PTHR21210:SF0">
    <property type="entry name" value="TRNA (URACIL-O(2)-)-METHYLTRANSFERASE-RELATED"/>
    <property type="match status" value="1"/>
</dbReference>
<dbReference type="PANTHER" id="PTHR21210">
    <property type="entry name" value="TRNA (URACIL-O(2)-)-METHYLTRANSFERASE-RELATED"/>
    <property type="match status" value="1"/>
</dbReference>
<evidence type="ECO:0000313" key="13">
    <source>
        <dbReference type="EMBL" id="KAK7798527.1"/>
    </source>
</evidence>
<organism evidence="13 14">
    <name type="scientific">Myodes glareolus</name>
    <name type="common">Bank vole</name>
    <name type="synonym">Clethrionomys glareolus</name>
    <dbReference type="NCBI Taxonomy" id="447135"/>
    <lineage>
        <taxon>Eukaryota</taxon>
        <taxon>Metazoa</taxon>
        <taxon>Chordata</taxon>
        <taxon>Craniata</taxon>
        <taxon>Vertebrata</taxon>
        <taxon>Euteleostomi</taxon>
        <taxon>Mammalia</taxon>
        <taxon>Eutheria</taxon>
        <taxon>Euarchontoglires</taxon>
        <taxon>Glires</taxon>
        <taxon>Rodentia</taxon>
        <taxon>Myomorpha</taxon>
        <taxon>Muroidea</taxon>
        <taxon>Cricetidae</taxon>
        <taxon>Arvicolinae</taxon>
        <taxon>Myodes</taxon>
    </lineage>
</organism>
<evidence type="ECO:0000313" key="14">
    <source>
        <dbReference type="Proteomes" id="UP001488838"/>
    </source>
</evidence>
<keyword evidence="7 10" id="KW-0819">tRNA processing</keyword>
<gene>
    <name evidence="13" type="ORF">U0070_007244</name>
</gene>
<dbReference type="Proteomes" id="UP001488838">
    <property type="component" value="Unassembled WGS sequence"/>
</dbReference>
<keyword evidence="3 10" id="KW-0963">Cytoplasm</keyword>
<evidence type="ECO:0000256" key="7">
    <source>
        <dbReference type="ARBA" id="ARBA00022694"/>
    </source>
</evidence>
<reference evidence="13 14" key="1">
    <citation type="journal article" date="2023" name="bioRxiv">
        <title>Conserved and derived expression patterns and positive selection on dental genes reveal complex evolutionary context of ever-growing rodent molars.</title>
        <authorList>
            <person name="Calamari Z.T."/>
            <person name="Song A."/>
            <person name="Cohen E."/>
            <person name="Akter M."/>
            <person name="Roy R.D."/>
            <person name="Hallikas O."/>
            <person name="Christensen M.M."/>
            <person name="Li P."/>
            <person name="Marangoni P."/>
            <person name="Jernvall J."/>
            <person name="Klein O.D."/>
        </authorList>
    </citation>
    <scope>NUCLEOTIDE SEQUENCE [LARGE SCALE GENOMIC DNA]</scope>
    <source>
        <strain evidence="13">V071</strain>
    </source>
</reference>
<evidence type="ECO:0000256" key="3">
    <source>
        <dbReference type="ARBA" id="ARBA00022490"/>
    </source>
</evidence>
<keyword evidence="9" id="KW-0863">Zinc-finger</keyword>
<dbReference type="EC" id="2.1.1.211" evidence="10"/>
<keyword evidence="6 10" id="KW-0949">S-adenosyl-L-methionine</keyword>
<accession>A0AAW0H6S4</accession>
<dbReference type="Gene3D" id="4.10.1000.10">
    <property type="entry name" value="Zinc finger, CCCH-type"/>
    <property type="match status" value="1"/>
</dbReference>
<dbReference type="EMBL" id="JBBHLL010000685">
    <property type="protein sequence ID" value="KAK7798527.1"/>
    <property type="molecule type" value="Genomic_DNA"/>
</dbReference>
<evidence type="ECO:0000259" key="12">
    <source>
        <dbReference type="PROSITE" id="PS50103"/>
    </source>
</evidence>
<sequence length="663" mass="74050">MTSARCRVTSLRRAVRGDMAELGRVRLADPDALLPTGFWAAVAVWLERPQVANKRLCGARTEAHGSASLPRAQIEKGLRRGQEPGLEGHDVREPGQASPEGKPGLGPRAGREGNVSAADLGSLWDRVSQSLAHDNPEMLAFISGPAMGSQPEAPQKLDLVLRTVIPKANPRCPLTEPKKELVVQDVTSGTVTFLPLEEDDEGNLDVKMSNVYQLRLHHSEGEWFISVLIFCPERWHSDGVVYPKPAWLREELLSKLARWAVENRKSEFKSTLSLVSVLRYSRLYQELKEKYRDMVKVWPEVTDPDKFVYEDVAIATYLLILWEDERAERGVTTKQSFVDLGCGNGLLVHILSSEGEGSIIPSDKTLFPGVDWLIGNHSDELTPWIPVIAARSSYTCRFFVLPCCFFDFAGRYHRRQSRKTQYREYLDFVLEVGLSCGFHMQEDCLRIPSTKRAAAHDAGPQDSHRTSDAGAEGMPDGLAAEGGVTPATGLWMPGFCPREKTERVRNCAALPRDFIDQVVLQVANLLLDGKNLTTGSSEDGSLKTWNEGGSLSLAQVAAELSPETLQRLKRECGGLQTLLRNNHQVFEVLNGQVHIRDWRRELQREKPPETKRSLPAEVFKTRICWFFTHHPDGCVLPAARCPFAHGPEELRLSQTSKKQKQAP</sequence>
<comment type="similarity">
    <text evidence="2 10">Belongs to the TRM44 family.</text>
</comment>
<feature type="zinc finger region" description="C3H1-type" evidence="9">
    <location>
        <begin position="619"/>
        <end position="648"/>
    </location>
</feature>
<evidence type="ECO:0000256" key="10">
    <source>
        <dbReference type="RuleBase" id="RU368004"/>
    </source>
</evidence>
<feature type="domain" description="C3H1-type" evidence="12">
    <location>
        <begin position="619"/>
        <end position="648"/>
    </location>
</feature>
<dbReference type="GO" id="GO:0141101">
    <property type="term" value="F:tRNA(Ser) (uridine(44)-2'-O-)-methyltransferase activity"/>
    <property type="evidence" value="ECO:0007669"/>
    <property type="project" value="UniProtKB-EC"/>
</dbReference>
<keyword evidence="4 10" id="KW-0489">Methyltransferase</keyword>
<name>A0AAW0H6S4_MYOGA</name>
<dbReference type="GO" id="GO:0030488">
    <property type="term" value="P:tRNA methylation"/>
    <property type="evidence" value="ECO:0007669"/>
    <property type="project" value="UniProtKB-UniRule"/>
</dbReference>
<proteinExistence type="inferred from homology"/>
<evidence type="ECO:0000256" key="8">
    <source>
        <dbReference type="ARBA" id="ARBA00047957"/>
    </source>
</evidence>
<dbReference type="Pfam" id="PF07757">
    <property type="entry name" value="AdoMet_MTase"/>
    <property type="match status" value="1"/>
</dbReference>
<dbReference type="InterPro" id="IPR011671">
    <property type="entry name" value="tRNA_uracil_MeTrfase"/>
</dbReference>
<dbReference type="AlphaFoldDB" id="A0AAW0H6S4"/>
<evidence type="ECO:0000256" key="6">
    <source>
        <dbReference type="ARBA" id="ARBA00022691"/>
    </source>
</evidence>
<dbReference type="PROSITE" id="PS50103">
    <property type="entry name" value="ZF_C3H1"/>
    <property type="match status" value="1"/>
</dbReference>
<dbReference type="GO" id="GO:0008270">
    <property type="term" value="F:zinc ion binding"/>
    <property type="evidence" value="ECO:0007669"/>
    <property type="project" value="UniProtKB-KW"/>
</dbReference>
<comment type="function">
    <text evidence="10">Adenosyl-L-methionine (AdoMet)-dependent tRNA (uracil-O(2)-)-methyltransferase.</text>
</comment>
<comment type="caution">
    <text evidence="13">The sequence shown here is derived from an EMBL/GenBank/DDBJ whole genome shotgun (WGS) entry which is preliminary data.</text>
</comment>
<evidence type="ECO:0000256" key="2">
    <source>
        <dbReference type="ARBA" id="ARBA00009056"/>
    </source>
</evidence>
<evidence type="ECO:0000256" key="1">
    <source>
        <dbReference type="ARBA" id="ARBA00004496"/>
    </source>
</evidence>
<feature type="region of interest" description="Disordered" evidence="11">
    <location>
        <begin position="455"/>
        <end position="479"/>
    </location>
</feature>
<evidence type="ECO:0000256" key="11">
    <source>
        <dbReference type="SAM" id="MobiDB-lite"/>
    </source>
</evidence>
<keyword evidence="9" id="KW-0479">Metal-binding</keyword>
<keyword evidence="5 10" id="KW-0808">Transferase</keyword>
<evidence type="ECO:0000256" key="4">
    <source>
        <dbReference type="ARBA" id="ARBA00022603"/>
    </source>
</evidence>
<keyword evidence="9" id="KW-0862">Zinc</keyword>